<evidence type="ECO:0000313" key="11">
    <source>
        <dbReference type="Proteomes" id="UP000501466"/>
    </source>
</evidence>
<dbReference type="GO" id="GO:0071555">
    <property type="term" value="P:cell wall organization"/>
    <property type="evidence" value="ECO:0007669"/>
    <property type="project" value="UniProtKB-UniRule"/>
</dbReference>
<dbReference type="PANTHER" id="PTHR36699">
    <property type="entry name" value="LD-TRANSPEPTIDASE"/>
    <property type="match status" value="1"/>
</dbReference>
<keyword evidence="11" id="KW-1185">Reference proteome</keyword>
<evidence type="ECO:0000259" key="9">
    <source>
        <dbReference type="PROSITE" id="PS52029"/>
    </source>
</evidence>
<evidence type="ECO:0000256" key="2">
    <source>
        <dbReference type="ARBA" id="ARBA00005992"/>
    </source>
</evidence>
<evidence type="ECO:0000256" key="8">
    <source>
        <dbReference type="SAM" id="SignalP"/>
    </source>
</evidence>
<dbReference type="GO" id="GO:0009252">
    <property type="term" value="P:peptidoglycan biosynthetic process"/>
    <property type="evidence" value="ECO:0007669"/>
    <property type="project" value="UniProtKB-UniPathway"/>
</dbReference>
<accession>A0A6F8PKY9</accession>
<comment type="similarity">
    <text evidence="2">Belongs to the YkuD family.</text>
</comment>
<keyword evidence="8" id="KW-0732">Signal</keyword>
<protein>
    <recommendedName>
        <fullName evidence="9">L,D-TPase catalytic domain-containing protein</fullName>
    </recommendedName>
</protein>
<evidence type="ECO:0000313" key="10">
    <source>
        <dbReference type="EMBL" id="BBP42773.1"/>
    </source>
</evidence>
<dbReference type="CDD" id="cd16913">
    <property type="entry name" value="YkuD_like"/>
    <property type="match status" value="1"/>
</dbReference>
<dbReference type="InterPro" id="IPR038063">
    <property type="entry name" value="Transpep_catalytic_dom"/>
</dbReference>
<dbReference type="KEGG" id="tzo:THMIRHAT_05190"/>
<evidence type="ECO:0000256" key="1">
    <source>
        <dbReference type="ARBA" id="ARBA00004752"/>
    </source>
</evidence>
<gene>
    <name evidence="10" type="ORF">THMIRHAT_05190</name>
</gene>
<proteinExistence type="inferred from homology"/>
<organism evidence="10 11">
    <name type="scientific">Thiosulfativibrio zosterae</name>
    <dbReference type="NCBI Taxonomy" id="2675053"/>
    <lineage>
        <taxon>Bacteria</taxon>
        <taxon>Pseudomonadati</taxon>
        <taxon>Pseudomonadota</taxon>
        <taxon>Gammaproteobacteria</taxon>
        <taxon>Thiotrichales</taxon>
        <taxon>Piscirickettsiaceae</taxon>
        <taxon>Thiosulfativibrio</taxon>
    </lineage>
</organism>
<feature type="chain" id="PRO_5026039882" description="L,D-TPase catalytic domain-containing protein" evidence="8">
    <location>
        <begin position="27"/>
        <end position="367"/>
    </location>
</feature>
<feature type="active site" description="Nucleophile" evidence="7">
    <location>
        <position position="246"/>
    </location>
</feature>
<feature type="domain" description="L,D-TPase catalytic" evidence="9">
    <location>
        <begin position="136"/>
        <end position="272"/>
    </location>
</feature>
<dbReference type="SUPFAM" id="SSF141523">
    <property type="entry name" value="L,D-transpeptidase catalytic domain-like"/>
    <property type="match status" value="1"/>
</dbReference>
<dbReference type="GO" id="GO:0008360">
    <property type="term" value="P:regulation of cell shape"/>
    <property type="evidence" value="ECO:0007669"/>
    <property type="project" value="UniProtKB-UniRule"/>
</dbReference>
<evidence type="ECO:0000256" key="6">
    <source>
        <dbReference type="ARBA" id="ARBA00023316"/>
    </source>
</evidence>
<evidence type="ECO:0000256" key="4">
    <source>
        <dbReference type="ARBA" id="ARBA00022960"/>
    </source>
</evidence>
<keyword evidence="4 7" id="KW-0133">Cell shape</keyword>
<dbReference type="GO" id="GO:0004180">
    <property type="term" value="F:carboxypeptidase activity"/>
    <property type="evidence" value="ECO:0007669"/>
    <property type="project" value="UniProtKB-ARBA"/>
</dbReference>
<keyword evidence="6 7" id="KW-0961">Cell wall biogenesis/degradation</keyword>
<dbReference type="RefSeq" id="WP_173290493.1">
    <property type="nucleotide sequence ID" value="NZ_AP021888.1"/>
</dbReference>
<dbReference type="EMBL" id="AP021888">
    <property type="protein sequence ID" value="BBP42773.1"/>
    <property type="molecule type" value="Genomic_DNA"/>
</dbReference>
<dbReference type="PANTHER" id="PTHR36699:SF1">
    <property type="entry name" value="L,D-TRANSPEPTIDASE YAFK-RELATED"/>
    <property type="match status" value="1"/>
</dbReference>
<dbReference type="Pfam" id="PF03734">
    <property type="entry name" value="YkuD"/>
    <property type="match status" value="1"/>
</dbReference>
<dbReference type="UniPathway" id="UPA00219"/>
<dbReference type="InterPro" id="IPR005490">
    <property type="entry name" value="LD_TPept_cat_dom"/>
</dbReference>
<evidence type="ECO:0000256" key="7">
    <source>
        <dbReference type="PROSITE-ProRule" id="PRU01373"/>
    </source>
</evidence>
<reference evidence="11" key="1">
    <citation type="submission" date="2019-11" db="EMBL/GenBank/DDBJ databases">
        <title>Isolation and characterization of two novel species in the genus Thiomicrorhabdus.</title>
        <authorList>
            <person name="Mochizuki J."/>
            <person name="Kojima H."/>
            <person name="Fukui M."/>
        </authorList>
    </citation>
    <scope>NUCLEOTIDE SEQUENCE [LARGE SCALE GENOMIC DNA]</scope>
    <source>
        <strain evidence="11">AkT22</strain>
    </source>
</reference>
<evidence type="ECO:0000256" key="5">
    <source>
        <dbReference type="ARBA" id="ARBA00022984"/>
    </source>
</evidence>
<dbReference type="PROSITE" id="PS52029">
    <property type="entry name" value="LD_TPASE"/>
    <property type="match status" value="1"/>
</dbReference>
<keyword evidence="3" id="KW-0808">Transferase</keyword>
<comment type="pathway">
    <text evidence="1 7">Cell wall biogenesis; peptidoglycan biosynthesis.</text>
</comment>
<evidence type="ECO:0000256" key="3">
    <source>
        <dbReference type="ARBA" id="ARBA00022679"/>
    </source>
</evidence>
<dbReference type="GO" id="GO:0016740">
    <property type="term" value="F:transferase activity"/>
    <property type="evidence" value="ECO:0007669"/>
    <property type="project" value="UniProtKB-KW"/>
</dbReference>
<dbReference type="Gene3D" id="2.40.440.10">
    <property type="entry name" value="L,D-transpeptidase catalytic domain-like"/>
    <property type="match status" value="1"/>
</dbReference>
<feature type="active site" description="Proton donor/acceptor" evidence="7">
    <location>
        <position position="229"/>
    </location>
</feature>
<sequence length="367" mass="41785">MKKISKIIKAATLSLPLTLSAPSVLADERPQEKSFSEEQGLLAAYTALQQLDLPKALDLTQTLIENYPNYKAAQILKADLYAIRANQTALMMRTQRKYQKELSSFQEEGRLRWVFEQNTLETQGLNYVMKTAEKGYLVMVDAKLHRLYLFEQTKDGLVKKEDFYIMLGQAGVGKEREGDKKTPIGIYHIDGWKDGKTLPDLYGSGALTLNYPNAWDKEQGRTGSGIWVHGTPKNTLTREPLASRGCVVLTNQSIERLREAYQLGEQTPVLILSGESTVEPLDSKSVLADIESYLKQDPMRAPLKMETLSVMQYPDQPKMVYLRYQTQQGQWHEEFWQHQESRWQVLLQDPKSSQLLAGSSYNLPSQD</sequence>
<feature type="signal peptide" evidence="8">
    <location>
        <begin position="1"/>
        <end position="26"/>
    </location>
</feature>
<keyword evidence="5 7" id="KW-0573">Peptidoglycan synthesis</keyword>
<dbReference type="AlphaFoldDB" id="A0A6F8PKY9"/>
<name>A0A6F8PKY9_9GAMM</name>
<dbReference type="Proteomes" id="UP000501466">
    <property type="component" value="Chromosome"/>
</dbReference>